<protein>
    <recommendedName>
        <fullName evidence="3">Sulfatase N-terminal domain-containing protein</fullName>
    </recommendedName>
</protein>
<dbReference type="Pfam" id="PF00884">
    <property type="entry name" value="Sulfatase"/>
    <property type="match status" value="1"/>
</dbReference>
<dbReference type="SUPFAM" id="SSF53649">
    <property type="entry name" value="Alkaline phosphatase-like"/>
    <property type="match status" value="1"/>
</dbReference>
<feature type="transmembrane region" description="Helical" evidence="2">
    <location>
        <begin position="127"/>
        <end position="147"/>
    </location>
</feature>
<dbReference type="AlphaFoldDB" id="L7VSX8"/>
<dbReference type="GO" id="GO:0006629">
    <property type="term" value="P:lipid metabolic process"/>
    <property type="evidence" value="ECO:0007669"/>
    <property type="project" value="InterPro"/>
</dbReference>
<reference evidence="4" key="1">
    <citation type="submission" date="2012-09" db="EMBL/GenBank/DDBJ databases">
        <title>Metagenomic Characterization of a Microbial Community in Wastewater Detects High Levels of Antibiotic Resistance.</title>
        <authorList>
            <person name="Abrams M."/>
            <person name="Caldwell A."/>
            <person name="Vandaei E."/>
            <person name="Lee W."/>
            <person name="Perrott J."/>
            <person name="Khan S.Y."/>
            <person name="Ta J."/>
            <person name="Romero D."/>
            <person name="Nguyen V."/>
            <person name="Pourmand N."/>
            <person name="Ouverney C.C."/>
        </authorList>
    </citation>
    <scope>NUCLEOTIDE SEQUENCE</scope>
</reference>
<feature type="region of interest" description="Disordered" evidence="1">
    <location>
        <begin position="1"/>
        <end position="20"/>
    </location>
</feature>
<sequence length="1091" mass="118322">MSHLAAEPANDTMSEPTAPSPATRAAHVAAFGLLYALAALVARTLLARPLTLTPELAYFAGALVAFPFDVLLGALLAWPIGRQPASFGARVASGLPAMVLLALHVAVTPRLPGAVTRAQLELNALAGLGGGLMLGAGLLAGVSPLAARLEKRYATRAGRLADMVALGLLACLAIGASVGAYDDLYAGAVHPAWHLALEPEGRVTPDADPVQEERHAGHDHEHEHEHDHEGGDRPQTRYAPGDRMVLADDPPSTDGRPPGDIRVMQAVLHQGDALEPVPDTAYPYCVERARGGNPPGGEALPSIILVVLRDVGVRELQLNLPNGAPVMPLLRRLSEEAVLFDDVMAAGEVDEDVLLALLSGQPPSPESPVLSDPALPYLPGVARDLRDVGYETAFFDGARDLTTFRQSYLRMAGFSTVDVPPLGEASRRTDEDTYLRLRTWLEARPAGGSRFVMMQGTGRSAEQLARGNAADDMDSLQARLAYADRQLETFYTWYVQHERPRGTVLLVTGDHPSPVEFPGDPETPSTVDGHELHFRVPLFVTGVPAARERVLRERSSRLGTQTDLPRTLLGLANDRRIGCYFGRDLFADGEWPVRRAPVSYGGDSRQFLVAHDGDTRWLYNTITRGMRIYDRAADPRFERDLFSEDDPEYPRMTEYLRGFIVTQRYVRRSRRYMPVPELPAAQRPSLGQPQRISDRGLLAGPPAPGESPVQQSHPQVEAALEAGFDTILLDVQMTTERDLITIGSTELLQLGEGVNVNVEDVTREQLETLRRPAPTVQELLQRHPRMRFVFQVHKPVRPELRDPWFTTLVNTFRGLPAERVSLATLDPVIAGLLVGALGDSGISVALIQVPTSAEGSIAWLQTARALGVPWLYLPAAAVNAQVLETAQRWGVRVGLSGVTGTAAVLPLLTDSGAPGAYLASRAFLLQAAPGSPAPAAPGAPAARAGAPEAVRRFEQGRREPRSIGLGAEGLGRRAGVVACVERDQELRQRVLEERSLFRGAGARPTTARVGPFTHGRFRAETLVGTRQLPPREAGAQHEHRPQRHERPATPWCRGVRVGFRLCISRLVHRGLTGRGVLALDVLDHHPLHSLP</sequence>
<feature type="region of interest" description="Disordered" evidence="1">
    <location>
        <begin position="676"/>
        <end position="714"/>
    </location>
</feature>
<keyword evidence="2" id="KW-0472">Membrane</keyword>
<feature type="transmembrane region" description="Helical" evidence="2">
    <location>
        <begin position="58"/>
        <end position="80"/>
    </location>
</feature>
<feature type="transmembrane region" description="Helical" evidence="2">
    <location>
        <begin position="28"/>
        <end position="46"/>
    </location>
</feature>
<accession>L7VSX8</accession>
<feature type="transmembrane region" description="Helical" evidence="2">
    <location>
        <begin position="159"/>
        <end position="181"/>
    </location>
</feature>
<proteinExistence type="predicted"/>
<dbReference type="InterPro" id="IPR017850">
    <property type="entry name" value="Alkaline_phosphatase_core_sf"/>
</dbReference>
<feature type="transmembrane region" description="Helical" evidence="2">
    <location>
        <begin position="87"/>
        <end position="107"/>
    </location>
</feature>
<feature type="compositionally biased region" description="Basic and acidic residues" evidence="1">
    <location>
        <begin position="1034"/>
        <end position="1047"/>
    </location>
</feature>
<evidence type="ECO:0000256" key="2">
    <source>
        <dbReference type="SAM" id="Phobius"/>
    </source>
</evidence>
<feature type="compositionally biased region" description="Basic and acidic residues" evidence="1">
    <location>
        <begin position="202"/>
        <end position="235"/>
    </location>
</feature>
<dbReference type="InterPro" id="IPR000917">
    <property type="entry name" value="Sulfatase_N"/>
</dbReference>
<feature type="region of interest" description="Disordered" evidence="1">
    <location>
        <begin position="1028"/>
        <end position="1047"/>
    </location>
</feature>
<evidence type="ECO:0000313" key="4">
    <source>
        <dbReference type="EMBL" id="AGC72227.1"/>
    </source>
</evidence>
<evidence type="ECO:0000256" key="1">
    <source>
        <dbReference type="SAM" id="MobiDB-lite"/>
    </source>
</evidence>
<dbReference type="Gene3D" id="3.40.720.10">
    <property type="entry name" value="Alkaline Phosphatase, subunit A"/>
    <property type="match status" value="1"/>
</dbReference>
<keyword evidence="2" id="KW-1133">Transmembrane helix</keyword>
<dbReference type="SUPFAM" id="SSF51695">
    <property type="entry name" value="PLC-like phosphodiesterases"/>
    <property type="match status" value="1"/>
</dbReference>
<keyword evidence="2" id="KW-0812">Transmembrane</keyword>
<organism evidence="4">
    <name type="scientific">uncultured bacterium A1Q1_fos_479</name>
    <dbReference type="NCBI Taxonomy" id="1256575"/>
    <lineage>
        <taxon>Bacteria</taxon>
        <taxon>environmental samples</taxon>
    </lineage>
</organism>
<dbReference type="GO" id="GO:0008081">
    <property type="term" value="F:phosphoric diester hydrolase activity"/>
    <property type="evidence" value="ECO:0007669"/>
    <property type="project" value="InterPro"/>
</dbReference>
<feature type="domain" description="Sulfatase N-terminal" evidence="3">
    <location>
        <begin position="303"/>
        <end position="573"/>
    </location>
</feature>
<evidence type="ECO:0000259" key="3">
    <source>
        <dbReference type="Pfam" id="PF00884"/>
    </source>
</evidence>
<name>L7VSX8_9BACT</name>
<dbReference type="Gene3D" id="3.20.20.190">
    <property type="entry name" value="Phosphatidylinositol (PI) phosphodiesterase"/>
    <property type="match status" value="1"/>
</dbReference>
<feature type="region of interest" description="Disordered" evidence="1">
    <location>
        <begin position="202"/>
        <end position="260"/>
    </location>
</feature>
<dbReference type="InterPro" id="IPR017946">
    <property type="entry name" value="PLC-like_Pdiesterase_TIM-brl"/>
</dbReference>
<dbReference type="EMBL" id="JX649896">
    <property type="protein sequence ID" value="AGC72227.1"/>
    <property type="molecule type" value="Genomic_DNA"/>
</dbReference>